<dbReference type="EMBL" id="VAHF01000007">
    <property type="protein sequence ID" value="TXG57655.1"/>
    <property type="molecule type" value="Genomic_DNA"/>
</dbReference>
<dbReference type="SMART" id="SM00575">
    <property type="entry name" value="ZnF_PMZ"/>
    <property type="match status" value="1"/>
</dbReference>
<name>A0A5C7HLJ5_9ROSI</name>
<evidence type="ECO:0000259" key="6">
    <source>
        <dbReference type="PROSITE" id="PS50966"/>
    </source>
</evidence>
<dbReference type="Proteomes" id="UP000323000">
    <property type="component" value="Chromosome 7"/>
</dbReference>
<protein>
    <recommendedName>
        <fullName evidence="6">SWIM-type domain-containing protein</fullName>
    </recommendedName>
</protein>
<keyword evidence="1" id="KW-0479">Metal-binding</keyword>
<evidence type="ECO:0000256" key="2">
    <source>
        <dbReference type="ARBA" id="ARBA00022771"/>
    </source>
</evidence>
<feature type="region of interest" description="Disordered" evidence="5">
    <location>
        <begin position="186"/>
        <end position="214"/>
    </location>
</feature>
<dbReference type="PROSITE" id="PS50966">
    <property type="entry name" value="ZF_SWIM"/>
    <property type="match status" value="1"/>
</dbReference>
<dbReference type="InterPro" id="IPR006564">
    <property type="entry name" value="Znf_PMZ"/>
</dbReference>
<organism evidence="7 8">
    <name type="scientific">Acer yangbiense</name>
    <dbReference type="NCBI Taxonomy" id="1000413"/>
    <lineage>
        <taxon>Eukaryota</taxon>
        <taxon>Viridiplantae</taxon>
        <taxon>Streptophyta</taxon>
        <taxon>Embryophyta</taxon>
        <taxon>Tracheophyta</taxon>
        <taxon>Spermatophyta</taxon>
        <taxon>Magnoliopsida</taxon>
        <taxon>eudicotyledons</taxon>
        <taxon>Gunneridae</taxon>
        <taxon>Pentapetalae</taxon>
        <taxon>rosids</taxon>
        <taxon>malvids</taxon>
        <taxon>Sapindales</taxon>
        <taxon>Sapindaceae</taxon>
        <taxon>Hippocastanoideae</taxon>
        <taxon>Acereae</taxon>
        <taxon>Acer</taxon>
    </lineage>
</organism>
<evidence type="ECO:0000256" key="1">
    <source>
        <dbReference type="ARBA" id="ARBA00022723"/>
    </source>
</evidence>
<proteinExistence type="predicted"/>
<keyword evidence="3" id="KW-0862">Zinc</keyword>
<dbReference type="GO" id="GO:0008270">
    <property type="term" value="F:zinc ion binding"/>
    <property type="evidence" value="ECO:0007669"/>
    <property type="project" value="UniProtKB-KW"/>
</dbReference>
<evidence type="ECO:0000256" key="3">
    <source>
        <dbReference type="ARBA" id="ARBA00022833"/>
    </source>
</evidence>
<dbReference type="OrthoDB" id="687700at2759"/>
<feature type="domain" description="SWIM-type" evidence="6">
    <location>
        <begin position="152"/>
        <end position="184"/>
    </location>
</feature>
<gene>
    <name evidence="7" type="ORF">EZV62_015484</name>
</gene>
<feature type="compositionally biased region" description="Basic residues" evidence="5">
    <location>
        <begin position="190"/>
        <end position="202"/>
    </location>
</feature>
<dbReference type="PANTHER" id="PTHR31973">
    <property type="entry name" value="POLYPROTEIN, PUTATIVE-RELATED"/>
    <property type="match status" value="1"/>
</dbReference>
<keyword evidence="2 4" id="KW-0863">Zinc-finger</keyword>
<comment type="caution">
    <text evidence="7">The sequence shown here is derived from an EMBL/GenBank/DDBJ whole genome shotgun (WGS) entry which is preliminary data.</text>
</comment>
<dbReference type="InterPro" id="IPR007527">
    <property type="entry name" value="Znf_SWIM"/>
</dbReference>
<evidence type="ECO:0000256" key="4">
    <source>
        <dbReference type="PROSITE-ProRule" id="PRU00325"/>
    </source>
</evidence>
<reference evidence="8" key="1">
    <citation type="journal article" date="2019" name="Gigascience">
        <title>De novo genome assembly of the endangered Acer yangbiense, a plant species with extremely small populations endemic to Yunnan Province, China.</title>
        <authorList>
            <person name="Yang J."/>
            <person name="Wariss H.M."/>
            <person name="Tao L."/>
            <person name="Zhang R."/>
            <person name="Yun Q."/>
            <person name="Hollingsworth P."/>
            <person name="Dao Z."/>
            <person name="Luo G."/>
            <person name="Guo H."/>
            <person name="Ma Y."/>
            <person name="Sun W."/>
        </authorList>
    </citation>
    <scope>NUCLEOTIDE SEQUENCE [LARGE SCALE GENOMIC DNA]</scope>
    <source>
        <strain evidence="8">cv. Malutang</strain>
    </source>
</reference>
<evidence type="ECO:0000313" key="7">
    <source>
        <dbReference type="EMBL" id="TXG57655.1"/>
    </source>
</evidence>
<sequence>MLRQYKGQLFGLYLWNVANKSIKTGFMEEITKLQEVNIDAYNYIMKVPLKHWALHAFEDYVKLDHVTNNISECFNVWVEKFRTQPALSILEGVRRKMMQRMTKRLDEGRNWVSNIPPLVNKKLSERQDDLRFVLVLCASDKEFEVKDGVTFYIVNLDSKRCDCGLWELSSIPCKHALAVLTANPILPPEKKRKPSRPKKNRKRAPDEPYKIKRSGGVKCSSCRAWGHNKRTCTGSITGQAGANNKRKKKMYKRGDKQSVIPTQTTSNARQTTINASQTTVNGMHAIHSQSTTMNASLYSSNTASPMGLPPPPPVAMDLYS</sequence>
<keyword evidence="8" id="KW-1185">Reference proteome</keyword>
<dbReference type="AlphaFoldDB" id="A0A5C7HLJ5"/>
<evidence type="ECO:0000256" key="5">
    <source>
        <dbReference type="SAM" id="MobiDB-lite"/>
    </source>
</evidence>
<accession>A0A5C7HLJ5</accession>
<dbReference type="Pfam" id="PF04434">
    <property type="entry name" value="SWIM"/>
    <property type="match status" value="1"/>
</dbReference>
<evidence type="ECO:0000313" key="8">
    <source>
        <dbReference type="Proteomes" id="UP000323000"/>
    </source>
</evidence>
<dbReference type="PANTHER" id="PTHR31973:SF187">
    <property type="entry name" value="MUTATOR TRANSPOSASE MUDRA PROTEIN"/>
    <property type="match status" value="1"/>
</dbReference>